<dbReference type="EMBL" id="JAWDGP010005930">
    <property type="protein sequence ID" value="KAK3749671.1"/>
    <property type="molecule type" value="Genomic_DNA"/>
</dbReference>
<feature type="transmembrane region" description="Helical" evidence="1">
    <location>
        <begin position="58"/>
        <end position="82"/>
    </location>
</feature>
<comment type="caution">
    <text evidence="2">The sequence shown here is derived from an EMBL/GenBank/DDBJ whole genome shotgun (WGS) entry which is preliminary data.</text>
</comment>
<name>A0AAE0YKX4_9GAST</name>
<keyword evidence="3" id="KW-1185">Reference proteome</keyword>
<evidence type="ECO:0000256" key="1">
    <source>
        <dbReference type="SAM" id="Phobius"/>
    </source>
</evidence>
<keyword evidence="1" id="KW-0472">Membrane</keyword>
<keyword evidence="1" id="KW-1133">Transmembrane helix</keyword>
<dbReference type="AlphaFoldDB" id="A0AAE0YKX4"/>
<gene>
    <name evidence="2" type="ORF">RRG08_013879</name>
</gene>
<keyword evidence="1" id="KW-0812">Transmembrane</keyword>
<protein>
    <submittedName>
        <fullName evidence="2">Uncharacterized protein</fullName>
    </submittedName>
</protein>
<sequence length="90" mass="10460">MRGASRRRADIVYDRMERGHGDCARDDDVYHHRDHEPLREHAGDQDDVMFYLDEAPPLLLYSCYIIMSIYMAFIAYLTALLISCALDECS</sequence>
<evidence type="ECO:0000313" key="2">
    <source>
        <dbReference type="EMBL" id="KAK3749671.1"/>
    </source>
</evidence>
<dbReference type="Proteomes" id="UP001283361">
    <property type="component" value="Unassembled WGS sequence"/>
</dbReference>
<evidence type="ECO:0000313" key="3">
    <source>
        <dbReference type="Proteomes" id="UP001283361"/>
    </source>
</evidence>
<organism evidence="2 3">
    <name type="scientific">Elysia crispata</name>
    <name type="common">lettuce slug</name>
    <dbReference type="NCBI Taxonomy" id="231223"/>
    <lineage>
        <taxon>Eukaryota</taxon>
        <taxon>Metazoa</taxon>
        <taxon>Spiralia</taxon>
        <taxon>Lophotrochozoa</taxon>
        <taxon>Mollusca</taxon>
        <taxon>Gastropoda</taxon>
        <taxon>Heterobranchia</taxon>
        <taxon>Euthyneura</taxon>
        <taxon>Panpulmonata</taxon>
        <taxon>Sacoglossa</taxon>
        <taxon>Placobranchoidea</taxon>
        <taxon>Plakobranchidae</taxon>
        <taxon>Elysia</taxon>
    </lineage>
</organism>
<proteinExistence type="predicted"/>
<reference evidence="2" key="1">
    <citation type="journal article" date="2023" name="G3 (Bethesda)">
        <title>A reference genome for the long-term kleptoplast-retaining sea slug Elysia crispata morphotype clarki.</title>
        <authorList>
            <person name="Eastman K.E."/>
            <person name="Pendleton A.L."/>
            <person name="Shaikh M.A."/>
            <person name="Suttiyut T."/>
            <person name="Ogas R."/>
            <person name="Tomko P."/>
            <person name="Gavelis G."/>
            <person name="Widhalm J.R."/>
            <person name="Wisecaver J.H."/>
        </authorList>
    </citation>
    <scope>NUCLEOTIDE SEQUENCE</scope>
    <source>
        <strain evidence="2">ECLA1</strain>
    </source>
</reference>
<accession>A0AAE0YKX4</accession>